<evidence type="ECO:0000256" key="3">
    <source>
        <dbReference type="ARBA" id="ARBA00022490"/>
    </source>
</evidence>
<keyword evidence="5 8" id="KW-0704">Schiff base</keyword>
<reference evidence="10" key="1">
    <citation type="submission" date="2017-01" db="EMBL/GenBank/DDBJ databases">
        <authorList>
            <person name="Wang Y."/>
            <person name="White M."/>
            <person name="Kvist S."/>
            <person name="Moncalvo J.-M."/>
        </authorList>
    </citation>
    <scope>NUCLEOTIDE SEQUENCE [LARGE SCALE GENOMIC DNA]</scope>
    <source>
        <strain evidence="10">ID-206-W2</strain>
    </source>
</reference>
<dbReference type="PANTHER" id="PTHR10889:SF1">
    <property type="entry name" value="DEOXYRIBOSE-PHOSPHATE ALDOLASE"/>
    <property type="match status" value="1"/>
</dbReference>
<dbReference type="SMART" id="SM01133">
    <property type="entry name" value="DeoC"/>
    <property type="match status" value="1"/>
</dbReference>
<evidence type="ECO:0000256" key="4">
    <source>
        <dbReference type="ARBA" id="ARBA00023239"/>
    </source>
</evidence>
<keyword evidence="3" id="KW-0963">Cytoplasm</keyword>
<dbReference type="HAMAP" id="MF_00114">
    <property type="entry name" value="DeoC_type1"/>
    <property type="match status" value="1"/>
</dbReference>
<evidence type="ECO:0000313" key="9">
    <source>
        <dbReference type="EMBL" id="OMJ25447.1"/>
    </source>
</evidence>
<dbReference type="CDD" id="cd00959">
    <property type="entry name" value="DeoC"/>
    <property type="match status" value="1"/>
</dbReference>
<dbReference type="GO" id="GO:0005737">
    <property type="term" value="C:cytoplasm"/>
    <property type="evidence" value="ECO:0007669"/>
    <property type="project" value="InterPro"/>
</dbReference>
<feature type="active site" description="Schiff-base intermediate with acetaldehyde" evidence="8">
    <location>
        <position position="168"/>
    </location>
</feature>
<dbReference type="InterPro" id="IPR028581">
    <property type="entry name" value="DeoC_typeI"/>
</dbReference>
<dbReference type="InterPro" id="IPR011343">
    <property type="entry name" value="DeoC"/>
</dbReference>
<feature type="active site" description="Proton donor/acceptor" evidence="8">
    <location>
        <position position="197"/>
    </location>
</feature>
<dbReference type="EC" id="4.1.2.4" evidence="2"/>
<dbReference type="AlphaFoldDB" id="A0A1R1YEV3"/>
<name>A0A1R1YEV3_9FUNG</name>
<dbReference type="EMBL" id="LSSM01001640">
    <property type="protein sequence ID" value="OMJ25447.1"/>
    <property type="molecule type" value="Genomic_DNA"/>
</dbReference>
<dbReference type="SUPFAM" id="SSF51569">
    <property type="entry name" value="Aldolase"/>
    <property type="match status" value="1"/>
</dbReference>
<comment type="catalytic activity">
    <reaction evidence="7">
        <text>2-deoxy-D-ribose 5-phosphate = D-glyceraldehyde 3-phosphate + acetaldehyde</text>
        <dbReference type="Rhea" id="RHEA:12821"/>
        <dbReference type="ChEBI" id="CHEBI:15343"/>
        <dbReference type="ChEBI" id="CHEBI:59776"/>
        <dbReference type="ChEBI" id="CHEBI:62877"/>
        <dbReference type="EC" id="4.1.2.4"/>
    </reaction>
</comment>
<dbReference type="Proteomes" id="UP000187429">
    <property type="component" value="Unassembled WGS sequence"/>
</dbReference>
<dbReference type="PIRSF" id="PIRSF001357">
    <property type="entry name" value="DeoC"/>
    <property type="match status" value="1"/>
</dbReference>
<dbReference type="GO" id="GO:0009264">
    <property type="term" value="P:deoxyribonucleotide catabolic process"/>
    <property type="evidence" value="ECO:0007669"/>
    <property type="project" value="InterPro"/>
</dbReference>
<dbReference type="Pfam" id="PF01791">
    <property type="entry name" value="DeoC"/>
    <property type="match status" value="1"/>
</dbReference>
<dbReference type="FunFam" id="3.20.20.70:FF:000044">
    <property type="entry name" value="Deoxyribose-phosphate aldolase"/>
    <property type="match status" value="1"/>
</dbReference>
<dbReference type="PANTHER" id="PTHR10889">
    <property type="entry name" value="DEOXYRIBOSE-PHOSPHATE ALDOLASE"/>
    <property type="match status" value="1"/>
</dbReference>
<evidence type="ECO:0000256" key="8">
    <source>
        <dbReference type="PIRSR" id="PIRSR001357-50"/>
    </source>
</evidence>
<organism evidence="9 10">
    <name type="scientific">Smittium culicis</name>
    <dbReference type="NCBI Taxonomy" id="133412"/>
    <lineage>
        <taxon>Eukaryota</taxon>
        <taxon>Fungi</taxon>
        <taxon>Fungi incertae sedis</taxon>
        <taxon>Zoopagomycota</taxon>
        <taxon>Kickxellomycotina</taxon>
        <taxon>Harpellomycetes</taxon>
        <taxon>Harpellales</taxon>
        <taxon>Legeriomycetaceae</taxon>
        <taxon>Smittium</taxon>
    </lineage>
</organism>
<gene>
    <name evidence="9" type="ORF">AYI69_g4298</name>
</gene>
<protein>
    <recommendedName>
        <fullName evidence="2">deoxyribose-phosphate aldolase</fullName>
        <ecNumber evidence="2">4.1.2.4</ecNumber>
    </recommendedName>
    <alternativeName>
        <fullName evidence="6">2-deoxy-D-ribose 5-phosphate aldolase</fullName>
    </alternativeName>
</protein>
<evidence type="ECO:0000256" key="1">
    <source>
        <dbReference type="ARBA" id="ARBA00010936"/>
    </source>
</evidence>
<evidence type="ECO:0000256" key="7">
    <source>
        <dbReference type="ARBA" id="ARBA00048791"/>
    </source>
</evidence>
<proteinExistence type="inferred from homology"/>
<accession>A0A1R1YEV3</accession>
<sequence>MATQVYTVESLTPKQVAGVIDHALLRPDMPEAEVVAGCKLCAEYGAYSVCVKPCDIKLASETLRGTGVLVGTVISFPHGHSPTNVKVAESLQAIKDGATELDMVINIGQLKSGKYDQVEADIRSVVEEAKKALPTVLVKVIFECCLLTKEEIAKACELSTNAGADFVKTSTGFSSGGALIGDLEIMRKSSPSNVQVKASGGIRNLDYFIECLNVGATRIGCSGTKTIVEELLARQANKDYQVSSQAAPTTTKAAPGSDY</sequence>
<dbReference type="GO" id="GO:0004139">
    <property type="term" value="F:deoxyribose-phosphate aldolase activity"/>
    <property type="evidence" value="ECO:0007669"/>
    <property type="project" value="UniProtKB-EC"/>
</dbReference>
<evidence type="ECO:0000256" key="6">
    <source>
        <dbReference type="ARBA" id="ARBA00032755"/>
    </source>
</evidence>
<dbReference type="InterPro" id="IPR013785">
    <property type="entry name" value="Aldolase_TIM"/>
</dbReference>
<dbReference type="UniPathway" id="UPA00002">
    <property type="reaction ID" value="UER00468"/>
</dbReference>
<evidence type="ECO:0000256" key="5">
    <source>
        <dbReference type="ARBA" id="ARBA00023270"/>
    </source>
</evidence>
<dbReference type="NCBIfam" id="TIGR00126">
    <property type="entry name" value="deoC"/>
    <property type="match status" value="1"/>
</dbReference>
<dbReference type="GO" id="GO:0046386">
    <property type="term" value="P:deoxyribose phosphate catabolic process"/>
    <property type="evidence" value="ECO:0007669"/>
    <property type="project" value="UniProtKB-UniPathway"/>
</dbReference>
<dbReference type="InterPro" id="IPR002915">
    <property type="entry name" value="DeoC/FbaB/LacD_aldolase"/>
</dbReference>
<dbReference type="OrthoDB" id="70823at2759"/>
<comment type="similarity">
    <text evidence="1">Belongs to the DeoC/FbaB aldolase family. DeoC type 1 subfamily.</text>
</comment>
<dbReference type="Gene3D" id="3.20.20.70">
    <property type="entry name" value="Aldolase class I"/>
    <property type="match status" value="1"/>
</dbReference>
<keyword evidence="4" id="KW-0456">Lyase</keyword>
<evidence type="ECO:0000313" key="10">
    <source>
        <dbReference type="Proteomes" id="UP000187429"/>
    </source>
</evidence>
<keyword evidence="10" id="KW-1185">Reference proteome</keyword>
<evidence type="ECO:0000256" key="2">
    <source>
        <dbReference type="ARBA" id="ARBA00012515"/>
    </source>
</evidence>
<comment type="caution">
    <text evidence="9">The sequence shown here is derived from an EMBL/GenBank/DDBJ whole genome shotgun (WGS) entry which is preliminary data.</text>
</comment>
<dbReference type="GO" id="GO:0016052">
    <property type="term" value="P:carbohydrate catabolic process"/>
    <property type="evidence" value="ECO:0007669"/>
    <property type="project" value="TreeGrafter"/>
</dbReference>